<dbReference type="SMART" id="SM00320">
    <property type="entry name" value="WD40"/>
    <property type="match status" value="6"/>
</dbReference>
<dbReference type="InterPro" id="IPR001680">
    <property type="entry name" value="WD40_rpt"/>
</dbReference>
<protein>
    <submittedName>
        <fullName evidence="3">Uncharacterized protein</fullName>
    </submittedName>
</protein>
<evidence type="ECO:0000256" key="2">
    <source>
        <dbReference type="SAM" id="MobiDB-lite"/>
    </source>
</evidence>
<dbReference type="PROSITE" id="PS50294">
    <property type="entry name" value="WD_REPEATS_REGION"/>
    <property type="match status" value="1"/>
</dbReference>
<dbReference type="AlphaFoldDB" id="A0A7S3GEF9"/>
<dbReference type="Gene3D" id="2.130.10.10">
    <property type="entry name" value="YVTN repeat-like/Quinoprotein amine dehydrogenase"/>
    <property type="match status" value="3"/>
</dbReference>
<reference evidence="3" key="1">
    <citation type="submission" date="2021-01" db="EMBL/GenBank/DDBJ databases">
        <authorList>
            <person name="Corre E."/>
            <person name="Pelletier E."/>
            <person name="Niang G."/>
            <person name="Scheremetjew M."/>
            <person name="Finn R."/>
            <person name="Kale V."/>
            <person name="Holt S."/>
            <person name="Cochrane G."/>
            <person name="Meng A."/>
            <person name="Brown T."/>
            <person name="Cohen L."/>
        </authorList>
    </citation>
    <scope>NUCLEOTIDE SEQUENCE</scope>
    <source>
        <strain evidence="3">NIES-2562</strain>
    </source>
</reference>
<gene>
    <name evidence="3" type="ORF">PBIL07802_LOCUS26042</name>
</gene>
<dbReference type="Pfam" id="PF00400">
    <property type="entry name" value="WD40"/>
    <property type="match status" value="5"/>
</dbReference>
<dbReference type="SUPFAM" id="SSF50978">
    <property type="entry name" value="WD40 repeat-like"/>
    <property type="match status" value="1"/>
</dbReference>
<proteinExistence type="predicted"/>
<dbReference type="PANTHER" id="PTHR19879:SF9">
    <property type="entry name" value="TRANSCRIPTION INITIATION FACTOR TFIID SUBUNIT 5"/>
    <property type="match status" value="1"/>
</dbReference>
<dbReference type="PROSITE" id="PS50082">
    <property type="entry name" value="WD_REPEATS_2"/>
    <property type="match status" value="2"/>
</dbReference>
<evidence type="ECO:0000313" key="3">
    <source>
        <dbReference type="EMBL" id="CAE0263739.1"/>
    </source>
</evidence>
<accession>A0A7S3GEF9</accession>
<feature type="compositionally biased region" description="Basic and acidic residues" evidence="2">
    <location>
        <begin position="595"/>
        <end position="608"/>
    </location>
</feature>
<feature type="repeat" description="WD" evidence="1">
    <location>
        <begin position="120"/>
        <end position="151"/>
    </location>
</feature>
<feature type="region of interest" description="Disordered" evidence="2">
    <location>
        <begin position="341"/>
        <end position="378"/>
    </location>
</feature>
<dbReference type="PANTHER" id="PTHR19879">
    <property type="entry name" value="TRANSCRIPTION INITIATION FACTOR TFIID"/>
    <property type="match status" value="1"/>
</dbReference>
<feature type="repeat" description="WD" evidence="1">
    <location>
        <begin position="21"/>
        <end position="56"/>
    </location>
</feature>
<feature type="region of interest" description="Disordered" evidence="2">
    <location>
        <begin position="565"/>
        <end position="608"/>
    </location>
</feature>
<organism evidence="3">
    <name type="scientific">Palpitomonas bilix</name>
    <dbReference type="NCBI Taxonomy" id="652834"/>
    <lineage>
        <taxon>Eukaryota</taxon>
        <taxon>Eukaryota incertae sedis</taxon>
    </lineage>
</organism>
<keyword evidence="1" id="KW-0853">WD repeat</keyword>
<dbReference type="InterPro" id="IPR036322">
    <property type="entry name" value="WD40_repeat_dom_sf"/>
</dbReference>
<feature type="compositionally biased region" description="Polar residues" evidence="2">
    <location>
        <begin position="366"/>
        <end position="378"/>
    </location>
</feature>
<evidence type="ECO:0000256" key="1">
    <source>
        <dbReference type="PROSITE-ProRule" id="PRU00221"/>
    </source>
</evidence>
<dbReference type="InterPro" id="IPR015943">
    <property type="entry name" value="WD40/YVTN_repeat-like_dom_sf"/>
</dbReference>
<name>A0A7S3GEF9_9EUKA</name>
<feature type="compositionally biased region" description="Polar residues" evidence="2">
    <location>
        <begin position="570"/>
        <end position="593"/>
    </location>
</feature>
<dbReference type="EMBL" id="HBIB01040030">
    <property type="protein sequence ID" value="CAE0263739.1"/>
    <property type="molecule type" value="Transcribed_RNA"/>
</dbReference>
<sequence>MSTQGNQSKDVFASEERVDSTIGRDRDVWALSFSPNGKILAGATRKGTVVLWALQSPPLGLGVEWKKKTEIVIGRRTYSVTFAPHRTSTTMVATTEDGRIHFWSIGVEKESLTTSKVAVLTGHSEHVWCCAFTDDCQYLASASNDRSVVIWRESTTGIEPFVYEQRLSKHSFSCVTCAFRKKTRRGSGQYASVDGYASGSEEILASGSYDGSVILWEKAQMWIPTCRLTHAGWVFSCAFSGCGRYLCAGVQDRSCKIWRLGDERKMCQDEDEFGCKRECRLAATVPAAAGVIESVAFARKDNALVTGSQYGPPVIWTYNKVLREGEGVVYFRLNQILTPTPPPSLQSVNGDQYVGAPERQRGSQKHWGSSQKHQGSSRQVCISNDSRFIGVCESDGYVRVWRRHDDRLEQIAQKLVSVDGEENVLGKSNEVLMQNASRALSLLPPAKEGETRTVLDIFNQARSNMSAIEGRQDVSLALWLEQFATPQKTQESEDTKLIHALLRAASLLGSIAKEDHEILQEELNVLEELLKPLVLDDTSTSPQLTAKKQRFDGVRMPDGRMAKMEISERGTATTKKGQARSNKDSTMGLSSPTARPHEGSMRREVTHF</sequence>